<proteinExistence type="predicted"/>
<accession>A0A7E4V0E1</accession>
<feature type="region of interest" description="Disordered" evidence="1">
    <location>
        <begin position="1"/>
        <end position="142"/>
    </location>
</feature>
<protein>
    <submittedName>
        <fullName evidence="3">Uncharacterized protein</fullName>
    </submittedName>
</protein>
<evidence type="ECO:0000313" key="2">
    <source>
        <dbReference type="Proteomes" id="UP000492821"/>
    </source>
</evidence>
<reference evidence="3" key="2">
    <citation type="submission" date="2020-10" db="UniProtKB">
        <authorList>
            <consortium name="WormBaseParasite"/>
        </authorList>
    </citation>
    <scope>IDENTIFICATION</scope>
</reference>
<feature type="compositionally biased region" description="Acidic residues" evidence="1">
    <location>
        <begin position="109"/>
        <end position="123"/>
    </location>
</feature>
<evidence type="ECO:0000313" key="3">
    <source>
        <dbReference type="WBParaSite" id="Pan_g15038.t1"/>
    </source>
</evidence>
<name>A0A7E4V0E1_PANRE</name>
<organism evidence="2 3">
    <name type="scientific">Panagrellus redivivus</name>
    <name type="common">Microworm</name>
    <dbReference type="NCBI Taxonomy" id="6233"/>
    <lineage>
        <taxon>Eukaryota</taxon>
        <taxon>Metazoa</taxon>
        <taxon>Ecdysozoa</taxon>
        <taxon>Nematoda</taxon>
        <taxon>Chromadorea</taxon>
        <taxon>Rhabditida</taxon>
        <taxon>Tylenchina</taxon>
        <taxon>Panagrolaimomorpha</taxon>
        <taxon>Panagrolaimoidea</taxon>
        <taxon>Panagrolaimidae</taxon>
        <taxon>Panagrellus</taxon>
    </lineage>
</organism>
<dbReference type="WBParaSite" id="Pan_g15038.t1">
    <property type="protein sequence ID" value="Pan_g15038.t1"/>
    <property type="gene ID" value="Pan_g15038"/>
</dbReference>
<feature type="compositionally biased region" description="Polar residues" evidence="1">
    <location>
        <begin position="83"/>
        <end position="99"/>
    </location>
</feature>
<evidence type="ECO:0000256" key="1">
    <source>
        <dbReference type="SAM" id="MobiDB-lite"/>
    </source>
</evidence>
<keyword evidence="2" id="KW-1185">Reference proteome</keyword>
<dbReference type="AlphaFoldDB" id="A0A7E4V0E1"/>
<reference evidence="2" key="1">
    <citation type="journal article" date="2013" name="Genetics">
        <title>The draft genome and transcriptome of Panagrellus redivivus are shaped by the harsh demands of a free-living lifestyle.</title>
        <authorList>
            <person name="Srinivasan J."/>
            <person name="Dillman A.R."/>
            <person name="Macchietto M.G."/>
            <person name="Heikkinen L."/>
            <person name="Lakso M."/>
            <person name="Fracchia K.M."/>
            <person name="Antoshechkin I."/>
            <person name="Mortazavi A."/>
            <person name="Wong G."/>
            <person name="Sternberg P.W."/>
        </authorList>
    </citation>
    <scope>NUCLEOTIDE SEQUENCE [LARGE SCALE GENOMIC DNA]</scope>
    <source>
        <strain evidence="2">MT8872</strain>
    </source>
</reference>
<feature type="compositionally biased region" description="Polar residues" evidence="1">
    <location>
        <begin position="32"/>
        <end position="45"/>
    </location>
</feature>
<feature type="compositionally biased region" description="Low complexity" evidence="1">
    <location>
        <begin position="69"/>
        <end position="82"/>
    </location>
</feature>
<sequence length="168" mass="18522">MSANPSDDTTAFLRFTAEESHQFSLDDEPNDPTATEHQQQRQNLLGNGAHHASHNPPKLNGTTINTAPSNTSTTHNQSTNQTRFPTWRNTSKFSTNNIDTGEASRLTDEIELDDADSGSDDLDLLPPFTHANGNTSNSSTATKTVKRKLYKVFRCCSPHFVRPSCSIM</sequence>
<dbReference type="Proteomes" id="UP000492821">
    <property type="component" value="Unassembled WGS sequence"/>
</dbReference>
<feature type="compositionally biased region" description="Polar residues" evidence="1">
    <location>
        <begin position="131"/>
        <end position="142"/>
    </location>
</feature>